<dbReference type="PROSITE" id="PS50011">
    <property type="entry name" value="PROTEIN_KINASE_DOM"/>
    <property type="match status" value="1"/>
</dbReference>
<dbReference type="SUPFAM" id="SSF56112">
    <property type="entry name" value="Protein kinase-like (PK-like)"/>
    <property type="match status" value="1"/>
</dbReference>
<keyword evidence="5" id="KW-0418">Kinase</keyword>
<dbReference type="Proteomes" id="UP001207294">
    <property type="component" value="Unassembled WGS sequence"/>
</dbReference>
<keyword evidence="6" id="KW-1185">Reference proteome</keyword>
<dbReference type="InterPro" id="IPR003591">
    <property type="entry name" value="Leu-rich_rpt_typical-subtyp"/>
</dbReference>
<dbReference type="Pfam" id="PF13855">
    <property type="entry name" value="LRR_8"/>
    <property type="match status" value="2"/>
</dbReference>
<dbReference type="InterPro" id="IPR000719">
    <property type="entry name" value="Prot_kinase_dom"/>
</dbReference>
<evidence type="ECO:0000256" key="3">
    <source>
        <dbReference type="PROSITE-ProRule" id="PRU10141"/>
    </source>
</evidence>
<keyword evidence="3" id="KW-0547">Nucleotide-binding</keyword>
<dbReference type="Gene3D" id="3.80.10.10">
    <property type="entry name" value="Ribonuclease Inhibitor"/>
    <property type="match status" value="2"/>
</dbReference>
<dbReference type="Gene3D" id="1.10.510.10">
    <property type="entry name" value="Transferase(Phosphotransferase) domain 1"/>
    <property type="match status" value="1"/>
</dbReference>
<sequence>MHTLADLRAGKLAGITRLDLSCGLTEFPQEIFDLADSLQVLNLSGNALDRLPDDLWRLKHLQVLFVSDNLFTELPACIGQCQRLRIVGFKANRISHVPAQSLPPRLRWLILTDNQIPSLPEELGQRPELQKLMLAGNRLQSLPASLANCHKLELIRIAANRLNELPDWLLRLPALAWLAYAGNPLCPEREEQSVRQIPWEQLSIQQRLGEGASGIIQQGTWQNGNHSETVAIKLYKGDVTSDGSPLNEMAACIAAGNHPNLIEVSGQITGHPQGQLGLVMQLIAPDFVNLAGPPSLDSCSRDIYPPQTRFSPETLLNLARSIASVTAHLHACGITHGDLYGHNILLRSNGDSLLGDFGAASFHPSAGQGVALERIETRAFGILLGELLERCESGPQDGPLMERLQGLQARCVQAEVGKRPALQEVFQELQAWAV</sequence>
<dbReference type="InterPro" id="IPR001245">
    <property type="entry name" value="Ser-Thr/Tyr_kinase_cat_dom"/>
</dbReference>
<dbReference type="SUPFAM" id="SSF52058">
    <property type="entry name" value="L domain-like"/>
    <property type="match status" value="1"/>
</dbReference>
<gene>
    <name evidence="5" type="ORF">OH718_02375</name>
</gene>
<dbReference type="PANTHER" id="PTHR48051:SF1">
    <property type="entry name" value="RAS SUPPRESSOR PROTEIN 1"/>
    <property type="match status" value="1"/>
</dbReference>
<evidence type="ECO:0000313" key="5">
    <source>
        <dbReference type="EMBL" id="MCV4375434.1"/>
    </source>
</evidence>
<proteinExistence type="predicted"/>
<dbReference type="PROSITE" id="PS00107">
    <property type="entry name" value="PROTEIN_KINASE_ATP"/>
    <property type="match status" value="1"/>
</dbReference>
<dbReference type="GO" id="GO:0016301">
    <property type="term" value="F:kinase activity"/>
    <property type="evidence" value="ECO:0007669"/>
    <property type="project" value="UniProtKB-KW"/>
</dbReference>
<keyword evidence="1" id="KW-0433">Leucine-rich repeat</keyword>
<evidence type="ECO:0000256" key="1">
    <source>
        <dbReference type="ARBA" id="ARBA00022614"/>
    </source>
</evidence>
<accession>A0ABT3BRG9</accession>
<reference evidence="5 6" key="1">
    <citation type="submission" date="2022-10" db="EMBL/GenBank/DDBJ databases">
        <title>Characterization of Pseudomonas capsici strains from pepper and tomato in Georgia.</title>
        <authorList>
            <person name="Zhao M."/>
            <person name="Dutta B."/>
        </authorList>
    </citation>
    <scope>NUCLEOTIDE SEQUENCE [LARGE SCALE GENOMIC DNA]</scope>
    <source>
        <strain evidence="5 6">Pc20-5</strain>
    </source>
</reference>
<evidence type="ECO:0000259" key="4">
    <source>
        <dbReference type="PROSITE" id="PS50011"/>
    </source>
</evidence>
<dbReference type="InterPro" id="IPR050216">
    <property type="entry name" value="LRR_domain-containing"/>
</dbReference>
<dbReference type="EMBL" id="JAOXML010000001">
    <property type="protein sequence ID" value="MCV4375434.1"/>
    <property type="molecule type" value="Genomic_DNA"/>
</dbReference>
<feature type="domain" description="Protein kinase" evidence="4">
    <location>
        <begin position="202"/>
        <end position="434"/>
    </location>
</feature>
<protein>
    <submittedName>
        <fullName evidence="5">Leucine-rich repeat-containing serine/threonine-protein kinase</fullName>
    </submittedName>
</protein>
<evidence type="ECO:0000313" key="6">
    <source>
        <dbReference type="Proteomes" id="UP001207294"/>
    </source>
</evidence>
<evidence type="ECO:0000256" key="2">
    <source>
        <dbReference type="ARBA" id="ARBA00022737"/>
    </source>
</evidence>
<comment type="caution">
    <text evidence="5">The sequence shown here is derived from an EMBL/GenBank/DDBJ whole genome shotgun (WGS) entry which is preliminary data.</text>
</comment>
<dbReference type="Gene3D" id="3.30.200.20">
    <property type="entry name" value="Phosphorylase Kinase, domain 1"/>
    <property type="match status" value="1"/>
</dbReference>
<keyword evidence="3" id="KW-0067">ATP-binding</keyword>
<dbReference type="Pfam" id="PF07714">
    <property type="entry name" value="PK_Tyr_Ser-Thr"/>
    <property type="match status" value="1"/>
</dbReference>
<dbReference type="SMART" id="SM00369">
    <property type="entry name" value="LRR_TYP"/>
    <property type="match status" value="5"/>
</dbReference>
<keyword evidence="5" id="KW-0808">Transferase</keyword>
<keyword evidence="2" id="KW-0677">Repeat</keyword>
<dbReference type="InterPro" id="IPR017441">
    <property type="entry name" value="Protein_kinase_ATP_BS"/>
</dbReference>
<dbReference type="SMART" id="SM00364">
    <property type="entry name" value="LRR_BAC"/>
    <property type="match status" value="5"/>
</dbReference>
<dbReference type="PROSITE" id="PS51450">
    <property type="entry name" value="LRR"/>
    <property type="match status" value="2"/>
</dbReference>
<dbReference type="RefSeq" id="WP_263942882.1">
    <property type="nucleotide sequence ID" value="NZ_JAOXMH010000002.1"/>
</dbReference>
<dbReference type="PANTHER" id="PTHR48051">
    <property type="match status" value="1"/>
</dbReference>
<feature type="binding site" evidence="3">
    <location>
        <position position="233"/>
    </location>
    <ligand>
        <name>ATP</name>
        <dbReference type="ChEBI" id="CHEBI:30616"/>
    </ligand>
</feature>
<dbReference type="InterPro" id="IPR011009">
    <property type="entry name" value="Kinase-like_dom_sf"/>
</dbReference>
<dbReference type="InterPro" id="IPR001611">
    <property type="entry name" value="Leu-rich_rpt"/>
</dbReference>
<name>A0ABT3BRG9_9PSED</name>
<dbReference type="InterPro" id="IPR032675">
    <property type="entry name" value="LRR_dom_sf"/>
</dbReference>
<organism evidence="5 6">
    <name type="scientific">Pseudomonas capsici</name>
    <dbReference type="NCBI Taxonomy" id="2810614"/>
    <lineage>
        <taxon>Bacteria</taxon>
        <taxon>Pseudomonadati</taxon>
        <taxon>Pseudomonadota</taxon>
        <taxon>Gammaproteobacteria</taxon>
        <taxon>Pseudomonadales</taxon>
        <taxon>Pseudomonadaceae</taxon>
        <taxon>Pseudomonas</taxon>
    </lineage>
</organism>